<organism evidence="1 2">
    <name type="scientific">Halovulum marinum</name>
    <dbReference type="NCBI Taxonomy" id="2662447"/>
    <lineage>
        <taxon>Bacteria</taxon>
        <taxon>Pseudomonadati</taxon>
        <taxon>Pseudomonadota</taxon>
        <taxon>Alphaproteobacteria</taxon>
        <taxon>Rhodobacterales</taxon>
        <taxon>Paracoccaceae</taxon>
        <taxon>Halovulum</taxon>
    </lineage>
</organism>
<dbReference type="SUPFAM" id="SSF54909">
    <property type="entry name" value="Dimeric alpha+beta barrel"/>
    <property type="match status" value="1"/>
</dbReference>
<evidence type="ECO:0000313" key="2">
    <source>
        <dbReference type="Proteomes" id="UP000474957"/>
    </source>
</evidence>
<gene>
    <name evidence="1" type="ORF">GE300_02920</name>
</gene>
<name>A0A6L5YXA0_9RHOB</name>
<dbReference type="Proteomes" id="UP000474957">
    <property type="component" value="Unassembled WGS sequence"/>
</dbReference>
<dbReference type="RefSeq" id="WP_154444654.1">
    <property type="nucleotide sequence ID" value="NZ_WIND01000001.1"/>
</dbReference>
<reference evidence="1 2" key="1">
    <citation type="submission" date="2019-10" db="EMBL/GenBank/DDBJ databases">
        <title>Cognatihalovulum marinum gen. nov. sp. nov., a new member of the family Rhodobacteraceae isolated from deep seawater of the Northwest Indian Ocean.</title>
        <authorList>
            <person name="Ruan C."/>
            <person name="Wang J."/>
            <person name="Zheng X."/>
            <person name="Song L."/>
            <person name="Zhu Y."/>
            <person name="Huang Y."/>
            <person name="Lu Z."/>
            <person name="Du W."/>
            <person name="Huang L."/>
            <person name="Dai X."/>
        </authorList>
    </citation>
    <scope>NUCLEOTIDE SEQUENCE [LARGE SCALE GENOMIC DNA]</scope>
    <source>
        <strain evidence="1 2">2CG4</strain>
    </source>
</reference>
<keyword evidence="2" id="KW-1185">Reference proteome</keyword>
<comment type="caution">
    <text evidence="1">The sequence shown here is derived from an EMBL/GenBank/DDBJ whole genome shotgun (WGS) entry which is preliminary data.</text>
</comment>
<accession>A0A6L5YXA0</accession>
<proteinExistence type="predicted"/>
<dbReference type="EMBL" id="WIND01000001">
    <property type="protein sequence ID" value="MSU88570.1"/>
    <property type="molecule type" value="Genomic_DNA"/>
</dbReference>
<protein>
    <recommendedName>
        <fullName evidence="3">Antibiotic biosynthesis monooxygenase</fullName>
    </recommendedName>
</protein>
<sequence>MYARITRYQIKSGHIDAAKAQAEAMKADIMALPGIKRFVNAIRDDGSGYIVTLVSSQAEAEASLPRVREIWGKMAEHLDGMPTPEGFDVVAQWENT</sequence>
<dbReference type="InterPro" id="IPR011008">
    <property type="entry name" value="Dimeric_a/b-barrel"/>
</dbReference>
<evidence type="ECO:0000313" key="1">
    <source>
        <dbReference type="EMBL" id="MSU88570.1"/>
    </source>
</evidence>
<evidence type="ECO:0008006" key="3">
    <source>
        <dbReference type="Google" id="ProtNLM"/>
    </source>
</evidence>
<dbReference type="AlphaFoldDB" id="A0A6L5YXA0"/>